<dbReference type="EMBL" id="ML995506">
    <property type="protein sequence ID" value="KAF2137144.1"/>
    <property type="molecule type" value="Genomic_DNA"/>
</dbReference>
<comment type="catalytic activity">
    <reaction evidence="2">
        <text>D-sedoheptulose 7-phosphate + D-glyceraldehyde 3-phosphate = D-erythrose 4-phosphate + beta-D-fructose 6-phosphate</text>
        <dbReference type="Rhea" id="RHEA:17053"/>
        <dbReference type="ChEBI" id="CHEBI:16897"/>
        <dbReference type="ChEBI" id="CHEBI:57483"/>
        <dbReference type="ChEBI" id="CHEBI:57634"/>
        <dbReference type="ChEBI" id="CHEBI:59776"/>
        <dbReference type="EC" id="2.2.1.2"/>
    </reaction>
</comment>
<sequence>MSASSEPLHSLLDLLRARSTVDCDTLDAAVAHERGPFADCTSNQAIACAELQEHRHKELLQRAATLAKELHPKYSDVELKTLAVEIGMILLVLQIAPHLTGFVHIQANPFDSYNAARTVAGAQRIVALFRAVEPRFDTSRVCIKIASTWEGLQACRALQAAGIETLATTLFTLEQAALAAEAGCRYVAPYVNELKVHFDKSYCDPAPNLALCVQTQRYLQHHSYRTAVLPASLTNITECLSLAGVAHITVPPALLRELASTPALDPSAFPSLFDDAKLAKLGMPEKLACVREESAWRMAFTRSGKGVQEKKIVQAINIFCDMQGKLEEVMGAVLGGS</sequence>
<dbReference type="GO" id="GO:0009052">
    <property type="term" value="P:pentose-phosphate shunt, non-oxidative branch"/>
    <property type="evidence" value="ECO:0007669"/>
    <property type="project" value="TreeGrafter"/>
</dbReference>
<accession>A0A6A6B1P1</accession>
<comment type="function">
    <text evidence="2">Catalyzes the rate-limiting step of the non-oxidative phase in the pentose phosphate pathway. Catalyzes the reversible conversion of sedheptulose-7-phosphate and D-glyceraldehyde 3-phosphate into erythrose-4-phosphate and beta-D-fructose 6-phosphate.</text>
</comment>
<dbReference type="PROSITE" id="PS00958">
    <property type="entry name" value="TRANSALDOLASE_2"/>
    <property type="match status" value="1"/>
</dbReference>
<keyword evidence="2" id="KW-0570">Pentose shunt</keyword>
<dbReference type="SUPFAM" id="SSF51569">
    <property type="entry name" value="Aldolase"/>
    <property type="match status" value="1"/>
</dbReference>
<proteinExistence type="predicted"/>
<dbReference type="GO" id="GO:0004801">
    <property type="term" value="F:transaldolase activity"/>
    <property type="evidence" value="ECO:0007669"/>
    <property type="project" value="UniProtKB-EC"/>
</dbReference>
<dbReference type="Gene3D" id="3.20.20.70">
    <property type="entry name" value="Aldolase class I"/>
    <property type="match status" value="1"/>
</dbReference>
<dbReference type="GO" id="GO:0005975">
    <property type="term" value="P:carbohydrate metabolic process"/>
    <property type="evidence" value="ECO:0007669"/>
    <property type="project" value="InterPro"/>
</dbReference>
<evidence type="ECO:0000313" key="4">
    <source>
        <dbReference type="Proteomes" id="UP000799438"/>
    </source>
</evidence>
<evidence type="ECO:0000256" key="2">
    <source>
        <dbReference type="RuleBase" id="RU000501"/>
    </source>
</evidence>
<protein>
    <recommendedName>
        <fullName evidence="2">Transaldolase</fullName>
        <ecNumber evidence="2">2.2.1.2</ecNumber>
    </recommendedName>
</protein>
<dbReference type="InterPro" id="IPR001585">
    <property type="entry name" value="TAL/FSA"/>
</dbReference>
<dbReference type="OrthoDB" id="1711136at2759"/>
<reference evidence="3" key="1">
    <citation type="journal article" date="2020" name="Stud. Mycol.">
        <title>101 Dothideomycetes genomes: a test case for predicting lifestyles and emergence of pathogens.</title>
        <authorList>
            <person name="Haridas S."/>
            <person name="Albert R."/>
            <person name="Binder M."/>
            <person name="Bloem J."/>
            <person name="Labutti K."/>
            <person name="Salamov A."/>
            <person name="Andreopoulos B."/>
            <person name="Baker S."/>
            <person name="Barry K."/>
            <person name="Bills G."/>
            <person name="Bluhm B."/>
            <person name="Cannon C."/>
            <person name="Castanera R."/>
            <person name="Culley D."/>
            <person name="Daum C."/>
            <person name="Ezra D."/>
            <person name="Gonzalez J."/>
            <person name="Henrissat B."/>
            <person name="Kuo A."/>
            <person name="Liang C."/>
            <person name="Lipzen A."/>
            <person name="Lutzoni F."/>
            <person name="Magnuson J."/>
            <person name="Mondo S."/>
            <person name="Nolan M."/>
            <person name="Ohm R."/>
            <person name="Pangilinan J."/>
            <person name="Park H.-J."/>
            <person name="Ramirez L."/>
            <person name="Alfaro M."/>
            <person name="Sun H."/>
            <person name="Tritt A."/>
            <person name="Yoshinaga Y."/>
            <person name="Zwiers L.-H."/>
            <person name="Turgeon B."/>
            <person name="Goodwin S."/>
            <person name="Spatafora J."/>
            <person name="Crous P."/>
            <person name="Grigoriev I."/>
        </authorList>
    </citation>
    <scope>NUCLEOTIDE SEQUENCE</scope>
    <source>
        <strain evidence="3">CBS 121167</strain>
    </source>
</reference>
<comment type="pathway">
    <text evidence="2">Carbohydrate degradation; pentose phosphate pathway; D-glyceraldehyde 3-phosphate and beta-D-fructose 6-phosphate from D-ribose 5-phosphate and D-xylulose 5-phosphate (non-oxidative stage): step 2/3.</text>
</comment>
<dbReference type="Pfam" id="PF00923">
    <property type="entry name" value="TAL_FSA"/>
    <property type="match status" value="1"/>
</dbReference>
<dbReference type="PANTHER" id="PTHR10683">
    <property type="entry name" value="TRANSALDOLASE"/>
    <property type="match status" value="1"/>
</dbReference>
<dbReference type="GeneID" id="54298748"/>
<dbReference type="Proteomes" id="UP000799438">
    <property type="component" value="Unassembled WGS sequence"/>
</dbReference>
<dbReference type="InterPro" id="IPR018225">
    <property type="entry name" value="Transaldolase_AS"/>
</dbReference>
<gene>
    <name evidence="3" type="ORF">K452DRAFT_291796</name>
</gene>
<dbReference type="AlphaFoldDB" id="A0A6A6B1P1"/>
<dbReference type="EC" id="2.2.1.2" evidence="2"/>
<dbReference type="InterPro" id="IPR013785">
    <property type="entry name" value="Aldolase_TIM"/>
</dbReference>
<evidence type="ECO:0000256" key="1">
    <source>
        <dbReference type="ARBA" id="ARBA00023270"/>
    </source>
</evidence>
<keyword evidence="2" id="KW-0808">Transferase</keyword>
<evidence type="ECO:0000313" key="3">
    <source>
        <dbReference type="EMBL" id="KAF2137144.1"/>
    </source>
</evidence>
<name>A0A6A6B1P1_9PEZI</name>
<dbReference type="UniPathway" id="UPA00115">
    <property type="reaction ID" value="UER00414"/>
</dbReference>
<organism evidence="3 4">
    <name type="scientific">Aplosporella prunicola CBS 121167</name>
    <dbReference type="NCBI Taxonomy" id="1176127"/>
    <lineage>
        <taxon>Eukaryota</taxon>
        <taxon>Fungi</taxon>
        <taxon>Dikarya</taxon>
        <taxon>Ascomycota</taxon>
        <taxon>Pezizomycotina</taxon>
        <taxon>Dothideomycetes</taxon>
        <taxon>Dothideomycetes incertae sedis</taxon>
        <taxon>Botryosphaeriales</taxon>
        <taxon>Aplosporellaceae</taxon>
        <taxon>Aplosporella</taxon>
    </lineage>
</organism>
<dbReference type="PANTHER" id="PTHR10683:SF34">
    <property type="entry name" value="TRANSALDOLASE"/>
    <property type="match status" value="1"/>
</dbReference>
<keyword evidence="1" id="KW-0704">Schiff base</keyword>
<dbReference type="RefSeq" id="XP_033392862.1">
    <property type="nucleotide sequence ID" value="XM_033541252.1"/>
</dbReference>
<keyword evidence="4" id="KW-1185">Reference proteome</keyword>